<dbReference type="RefSeq" id="WP_108633319.1">
    <property type="nucleotide sequence ID" value="NZ_QCXX01000002.1"/>
</dbReference>
<comment type="caution">
    <text evidence="2">The sequence shown here is derived from an EMBL/GenBank/DDBJ whole genome shotgun (WGS) entry which is preliminary data.</text>
</comment>
<dbReference type="EMBL" id="QCXX01000002">
    <property type="protein sequence ID" value="PUV24988.1"/>
    <property type="molecule type" value="Genomic_DNA"/>
</dbReference>
<dbReference type="InterPro" id="IPR000421">
    <property type="entry name" value="FA58C"/>
</dbReference>
<dbReference type="InterPro" id="IPR008979">
    <property type="entry name" value="Galactose-bd-like_sf"/>
</dbReference>
<proteinExistence type="predicted"/>
<dbReference type="Gene3D" id="2.60.120.260">
    <property type="entry name" value="Galactose-binding domain-like"/>
    <property type="match status" value="1"/>
</dbReference>
<evidence type="ECO:0000313" key="2">
    <source>
        <dbReference type="EMBL" id="PUV24988.1"/>
    </source>
</evidence>
<feature type="domain" description="F5/8 type C" evidence="1">
    <location>
        <begin position="1"/>
        <end position="65"/>
    </location>
</feature>
<dbReference type="SUPFAM" id="SSF49785">
    <property type="entry name" value="Galactose-binding domain-like"/>
    <property type="match status" value="1"/>
</dbReference>
<organism evidence="2 3">
    <name type="scientific">Sphingobacterium athyrii</name>
    <dbReference type="NCBI Taxonomy" id="2152717"/>
    <lineage>
        <taxon>Bacteria</taxon>
        <taxon>Pseudomonadati</taxon>
        <taxon>Bacteroidota</taxon>
        <taxon>Sphingobacteriia</taxon>
        <taxon>Sphingobacteriales</taxon>
        <taxon>Sphingobacteriaceae</taxon>
        <taxon>Sphingobacterium</taxon>
    </lineage>
</organism>
<gene>
    <name evidence="2" type="ORF">DCO56_08550</name>
</gene>
<dbReference type="PROSITE" id="PS50022">
    <property type="entry name" value="FA58C_3"/>
    <property type="match status" value="1"/>
</dbReference>
<name>A0A363NW95_9SPHI</name>
<sequence length="68" mass="7655">MKDINIYTSTNGTSWTLIKSAQLNKVSGSWINVNLDATISTRYLKVESVNSWGDFFYSHLADFGVFSN</sequence>
<protein>
    <recommendedName>
        <fullName evidence="1">F5/8 type C domain-containing protein</fullName>
    </recommendedName>
</protein>
<dbReference type="Proteomes" id="UP000250831">
    <property type="component" value="Unassembled WGS sequence"/>
</dbReference>
<dbReference type="AlphaFoldDB" id="A0A363NW95"/>
<evidence type="ECO:0000259" key="1">
    <source>
        <dbReference type="PROSITE" id="PS50022"/>
    </source>
</evidence>
<reference evidence="2 3" key="1">
    <citation type="submission" date="2018-04" db="EMBL/GenBank/DDBJ databases">
        <title>Sphingobacterium sp. M46 Genome.</title>
        <authorList>
            <person name="Cheng J."/>
            <person name="Li Y."/>
        </authorList>
    </citation>
    <scope>NUCLEOTIDE SEQUENCE [LARGE SCALE GENOMIC DNA]</scope>
    <source>
        <strain evidence="2 3">M46</strain>
    </source>
</reference>
<keyword evidence="3" id="KW-1185">Reference proteome</keyword>
<accession>A0A363NW95</accession>
<evidence type="ECO:0000313" key="3">
    <source>
        <dbReference type="Proteomes" id="UP000250831"/>
    </source>
</evidence>